<sequence length="46" mass="5171">MLPSYDNRLTSLSTSRAGAHHKREKDLYPSSGYTSQRAMADISITR</sequence>
<reference evidence="2" key="2">
    <citation type="submission" date="2024-05" db="EMBL/GenBank/DDBJ databases">
        <authorList>
            <person name="Matrishin C.B."/>
            <person name="Kauffman K.M."/>
        </authorList>
    </citation>
    <scope>NUCLEOTIDE SEQUENCE</scope>
</reference>
<protein>
    <submittedName>
        <fullName evidence="2">Uncharacterized protein</fullName>
    </submittedName>
</protein>
<organism evidence="2">
    <name type="scientific">Porphyromonas phage phage019a_ATCC49417</name>
    <dbReference type="NCBI Taxonomy" id="3154109"/>
    <lineage>
        <taxon>Viruses</taxon>
    </lineage>
</organism>
<name>A0AAT9JKE0_9VIRU</name>
<evidence type="ECO:0000256" key="1">
    <source>
        <dbReference type="SAM" id="MobiDB-lite"/>
    </source>
</evidence>
<feature type="compositionally biased region" description="Polar residues" evidence="1">
    <location>
        <begin position="7"/>
        <end position="16"/>
    </location>
</feature>
<evidence type="ECO:0000313" key="2">
    <source>
        <dbReference type="EMBL" id="DBA55494.1"/>
    </source>
</evidence>
<dbReference type="EMBL" id="BK068100">
    <property type="protein sequence ID" value="DBA55494.1"/>
    <property type="molecule type" value="Genomic_DNA"/>
</dbReference>
<accession>A0AAT9JKE0</accession>
<reference evidence="2" key="1">
    <citation type="journal article" date="2023" name="Microbiome">
        <title>Phages are unrecognized players in the ecology of the oral pathogen Porphyromonas gingivalis.</title>
        <authorList>
            <person name="Matrishin C.B."/>
            <person name="Haase E.M."/>
            <person name="Dewhirst F.E."/>
            <person name="Mark Welch J.L."/>
            <person name="Miranda-Sanchez F."/>
            <person name="Chen T."/>
            <person name="MacFarland D.C."/>
            <person name="Kauffman K.M."/>
        </authorList>
    </citation>
    <scope>NUCLEOTIDE SEQUENCE</scope>
</reference>
<proteinExistence type="predicted"/>
<feature type="region of interest" description="Disordered" evidence="1">
    <location>
        <begin position="1"/>
        <end position="34"/>
    </location>
</feature>